<organism evidence="1 2">
    <name type="scientific">Panicum miliaceum</name>
    <name type="common">Proso millet</name>
    <name type="synonym">Broomcorn millet</name>
    <dbReference type="NCBI Taxonomy" id="4540"/>
    <lineage>
        <taxon>Eukaryota</taxon>
        <taxon>Viridiplantae</taxon>
        <taxon>Streptophyta</taxon>
        <taxon>Embryophyta</taxon>
        <taxon>Tracheophyta</taxon>
        <taxon>Spermatophyta</taxon>
        <taxon>Magnoliopsida</taxon>
        <taxon>Liliopsida</taxon>
        <taxon>Poales</taxon>
        <taxon>Poaceae</taxon>
        <taxon>PACMAD clade</taxon>
        <taxon>Panicoideae</taxon>
        <taxon>Panicodae</taxon>
        <taxon>Paniceae</taxon>
        <taxon>Panicinae</taxon>
        <taxon>Panicum</taxon>
        <taxon>Panicum sect. Panicum</taxon>
    </lineage>
</organism>
<gene>
    <name evidence="1" type="ORF">C2845_PM10G02690</name>
</gene>
<accession>A0A3L6PEJ8</accession>
<dbReference type="OrthoDB" id="10582866at2759"/>
<dbReference type="EMBL" id="PQIB02000018">
    <property type="protein sequence ID" value="RLM55943.1"/>
    <property type="molecule type" value="Genomic_DNA"/>
</dbReference>
<reference evidence="2" key="1">
    <citation type="journal article" date="2019" name="Nat. Commun.">
        <title>The genome of broomcorn millet.</title>
        <authorList>
            <person name="Zou C."/>
            <person name="Miki D."/>
            <person name="Li D."/>
            <person name="Tang Q."/>
            <person name="Xiao L."/>
            <person name="Rajput S."/>
            <person name="Deng P."/>
            <person name="Jia W."/>
            <person name="Huang R."/>
            <person name="Zhang M."/>
            <person name="Sun Y."/>
            <person name="Hu J."/>
            <person name="Fu X."/>
            <person name="Schnable P.S."/>
            <person name="Li F."/>
            <person name="Zhang H."/>
            <person name="Feng B."/>
            <person name="Zhu X."/>
            <person name="Liu R."/>
            <person name="Schnable J.C."/>
            <person name="Zhu J.-K."/>
            <person name="Zhang H."/>
        </authorList>
    </citation>
    <scope>NUCLEOTIDE SEQUENCE [LARGE SCALE GENOMIC DNA]</scope>
</reference>
<protein>
    <submittedName>
        <fullName evidence="1">Uncharacterized protein</fullName>
    </submittedName>
</protein>
<keyword evidence="2" id="KW-1185">Reference proteome</keyword>
<name>A0A3L6PEJ8_PANMI</name>
<evidence type="ECO:0000313" key="2">
    <source>
        <dbReference type="Proteomes" id="UP000275267"/>
    </source>
</evidence>
<dbReference type="AlphaFoldDB" id="A0A3L6PEJ8"/>
<dbReference type="Proteomes" id="UP000275267">
    <property type="component" value="Unassembled WGS sequence"/>
</dbReference>
<sequence>MLLVVTIHPIRSNCPPYLQLEFAVCLPPRLAALAIYCAHIDKFLSSSFPVKDPLDRNQTSINRACPCNSAPKSDFNSLLVFISAACCFVPSMQLRACHNSEIIVLS</sequence>
<proteinExistence type="predicted"/>
<evidence type="ECO:0000313" key="1">
    <source>
        <dbReference type="EMBL" id="RLM55943.1"/>
    </source>
</evidence>
<comment type="caution">
    <text evidence="1">The sequence shown here is derived from an EMBL/GenBank/DDBJ whole genome shotgun (WGS) entry which is preliminary data.</text>
</comment>